<comment type="subcellular location">
    <subcellularLocation>
        <location evidence="1">Membrane</location>
        <topology evidence="1">Multi-pass membrane protein</topology>
    </subcellularLocation>
</comment>
<organism evidence="8 9">
    <name type="scientific">Mycena pura</name>
    <dbReference type="NCBI Taxonomy" id="153505"/>
    <lineage>
        <taxon>Eukaryota</taxon>
        <taxon>Fungi</taxon>
        <taxon>Dikarya</taxon>
        <taxon>Basidiomycota</taxon>
        <taxon>Agaricomycotina</taxon>
        <taxon>Agaricomycetes</taxon>
        <taxon>Agaricomycetidae</taxon>
        <taxon>Agaricales</taxon>
        <taxon>Marasmiineae</taxon>
        <taxon>Mycenaceae</taxon>
        <taxon>Mycena</taxon>
    </lineage>
</organism>
<protein>
    <recommendedName>
        <fullName evidence="7">Phosphatidic acid phosphatase type 2/haloperoxidase domain-containing protein</fullName>
    </recommendedName>
</protein>
<keyword evidence="3" id="KW-0378">Hydrolase</keyword>
<dbReference type="GO" id="GO:0042392">
    <property type="term" value="F:sphingosine-1-phosphate phosphatase activity"/>
    <property type="evidence" value="ECO:0007669"/>
    <property type="project" value="TreeGrafter"/>
</dbReference>
<dbReference type="PANTHER" id="PTHR14969">
    <property type="entry name" value="SPHINGOSINE-1-PHOSPHATE PHOSPHOHYDROLASE"/>
    <property type="match status" value="1"/>
</dbReference>
<dbReference type="SUPFAM" id="SSF48317">
    <property type="entry name" value="Acid phosphatase/Vanadium-dependent haloperoxidase"/>
    <property type="match status" value="1"/>
</dbReference>
<gene>
    <name evidence="8" type="ORF">GGX14DRAFT_648651</name>
</gene>
<feature type="transmembrane region" description="Helical" evidence="6">
    <location>
        <begin position="68"/>
        <end position="91"/>
    </location>
</feature>
<dbReference type="Gene3D" id="1.20.144.10">
    <property type="entry name" value="Phosphatidic acid phosphatase type 2/haloperoxidase"/>
    <property type="match status" value="1"/>
</dbReference>
<feature type="transmembrane region" description="Helical" evidence="6">
    <location>
        <begin position="111"/>
        <end position="129"/>
    </location>
</feature>
<evidence type="ECO:0000256" key="1">
    <source>
        <dbReference type="ARBA" id="ARBA00004141"/>
    </source>
</evidence>
<keyword evidence="9" id="KW-1185">Reference proteome</keyword>
<comment type="caution">
    <text evidence="8">The sequence shown here is derived from an EMBL/GenBank/DDBJ whole genome shotgun (WGS) entry which is preliminary data.</text>
</comment>
<reference evidence="8" key="1">
    <citation type="submission" date="2023-03" db="EMBL/GenBank/DDBJ databases">
        <title>Massive genome expansion in bonnet fungi (Mycena s.s.) driven by repeated elements and novel gene families across ecological guilds.</title>
        <authorList>
            <consortium name="Lawrence Berkeley National Laboratory"/>
            <person name="Harder C.B."/>
            <person name="Miyauchi S."/>
            <person name="Viragh M."/>
            <person name="Kuo A."/>
            <person name="Thoen E."/>
            <person name="Andreopoulos B."/>
            <person name="Lu D."/>
            <person name="Skrede I."/>
            <person name="Drula E."/>
            <person name="Henrissat B."/>
            <person name="Morin E."/>
            <person name="Kohler A."/>
            <person name="Barry K."/>
            <person name="LaButti K."/>
            <person name="Morin E."/>
            <person name="Salamov A."/>
            <person name="Lipzen A."/>
            <person name="Mereny Z."/>
            <person name="Hegedus B."/>
            <person name="Baldrian P."/>
            <person name="Stursova M."/>
            <person name="Weitz H."/>
            <person name="Taylor A."/>
            <person name="Grigoriev I.V."/>
            <person name="Nagy L.G."/>
            <person name="Martin F."/>
            <person name="Kauserud H."/>
        </authorList>
    </citation>
    <scope>NUCLEOTIDE SEQUENCE</scope>
    <source>
        <strain evidence="8">9144</strain>
    </source>
</reference>
<feature type="transmembrane region" description="Helical" evidence="6">
    <location>
        <begin position="141"/>
        <end position="161"/>
    </location>
</feature>
<dbReference type="SMART" id="SM00014">
    <property type="entry name" value="acidPPc"/>
    <property type="match status" value="1"/>
</dbReference>
<dbReference type="InterPro" id="IPR039667">
    <property type="entry name" value="Dolichyldiphosphatase_PAP2"/>
</dbReference>
<keyword evidence="5 6" id="KW-0472">Membrane</keyword>
<keyword evidence="2 6" id="KW-0812">Transmembrane</keyword>
<evidence type="ECO:0000256" key="6">
    <source>
        <dbReference type="SAM" id="Phobius"/>
    </source>
</evidence>
<evidence type="ECO:0000256" key="4">
    <source>
        <dbReference type="ARBA" id="ARBA00022989"/>
    </source>
</evidence>
<name>A0AAD6YMM7_9AGAR</name>
<dbReference type="CDD" id="cd03382">
    <property type="entry name" value="PAP2_dolichyldiphosphatase"/>
    <property type="match status" value="1"/>
</dbReference>
<accession>A0AAD6YMM7</accession>
<feature type="domain" description="Phosphatidic acid phosphatase type 2/haloperoxidase" evidence="7">
    <location>
        <begin position="70"/>
        <end position="188"/>
    </location>
</feature>
<dbReference type="AlphaFoldDB" id="A0AAD6YMM7"/>
<evidence type="ECO:0000313" key="9">
    <source>
        <dbReference type="Proteomes" id="UP001219525"/>
    </source>
</evidence>
<proteinExistence type="predicted"/>
<keyword evidence="4 6" id="KW-1133">Transmembrane helix</keyword>
<dbReference type="Proteomes" id="UP001219525">
    <property type="component" value="Unassembled WGS sequence"/>
</dbReference>
<evidence type="ECO:0000256" key="2">
    <source>
        <dbReference type="ARBA" id="ARBA00022692"/>
    </source>
</evidence>
<dbReference type="EMBL" id="JARJCW010000005">
    <property type="protein sequence ID" value="KAJ7224141.1"/>
    <property type="molecule type" value="Genomic_DNA"/>
</dbReference>
<evidence type="ECO:0000313" key="8">
    <source>
        <dbReference type="EMBL" id="KAJ7224141.1"/>
    </source>
</evidence>
<feature type="transmembrane region" description="Helical" evidence="6">
    <location>
        <begin position="173"/>
        <end position="191"/>
    </location>
</feature>
<sequence length="257" mass="29296">MGLGPQTSLDLTHVLYDDSSYFSLALALVTLSPILLMASTASNLFAIVDPVLYFQPAYAALAIQTREYIIIIMWAGQFAGEALNLVLKHAIRQERPSYSAAHGYGFPSSHSQYMGYFTTFLILHLYFRHRFASTGYSILDSAWRVAVYSALMAWAAIVAYSRYYLRYHSILQILWGLAIGMALGITVYAFCELIPRRRPNSIFGALKSYIVENPLSTWLQIRDGWGIWADGGREDEWLRWRKEWDKQRNANARIKTA</sequence>
<dbReference type="InterPro" id="IPR000326">
    <property type="entry name" value="PAP2/HPO"/>
</dbReference>
<dbReference type="GO" id="GO:0016020">
    <property type="term" value="C:membrane"/>
    <property type="evidence" value="ECO:0007669"/>
    <property type="project" value="UniProtKB-SubCell"/>
</dbReference>
<feature type="transmembrane region" description="Helical" evidence="6">
    <location>
        <begin position="20"/>
        <end position="47"/>
    </location>
</feature>
<evidence type="ECO:0000256" key="3">
    <source>
        <dbReference type="ARBA" id="ARBA00022801"/>
    </source>
</evidence>
<evidence type="ECO:0000259" key="7">
    <source>
        <dbReference type="SMART" id="SM00014"/>
    </source>
</evidence>
<dbReference type="PANTHER" id="PTHR14969:SF59">
    <property type="entry name" value="DOLICHYLDIPHOSPHATASE"/>
    <property type="match status" value="1"/>
</dbReference>
<evidence type="ECO:0000256" key="5">
    <source>
        <dbReference type="ARBA" id="ARBA00023136"/>
    </source>
</evidence>
<dbReference type="InterPro" id="IPR036938">
    <property type="entry name" value="PAP2/HPO_sf"/>
</dbReference>
<dbReference type="Pfam" id="PF01569">
    <property type="entry name" value="PAP2"/>
    <property type="match status" value="1"/>
</dbReference>